<dbReference type="PANTHER" id="PTHR43751">
    <property type="entry name" value="SULFATASE"/>
    <property type="match status" value="1"/>
</dbReference>
<accession>A0ABP9UNP9</accession>
<proteinExistence type="predicted"/>
<dbReference type="PANTHER" id="PTHR43751:SF1">
    <property type="entry name" value="SULFATASE ATSG-RELATED"/>
    <property type="match status" value="1"/>
</dbReference>
<gene>
    <name evidence="3" type="ORF">Hsar01_02429</name>
</gene>
<dbReference type="InterPro" id="IPR017850">
    <property type="entry name" value="Alkaline_phosphatase_core_sf"/>
</dbReference>
<feature type="region of interest" description="Disordered" evidence="1">
    <location>
        <begin position="496"/>
        <end position="519"/>
    </location>
</feature>
<evidence type="ECO:0000259" key="2">
    <source>
        <dbReference type="Pfam" id="PF00884"/>
    </source>
</evidence>
<protein>
    <submittedName>
        <fullName evidence="3">Ulvan-active sulfatase</fullName>
    </submittedName>
</protein>
<dbReference type="Gene3D" id="3.40.720.10">
    <property type="entry name" value="Alkaline Phosphatase, subunit A"/>
    <property type="match status" value="1"/>
</dbReference>
<sequence>MIRTRSRLPAISSLILLSLGAILAASGRDRPNILVMISDDQSFPHASAYGSEMVDTPNFDRVASQGMLFTRAFCGAPGCSPSRAAFLTGRQIWQLEHAGTHDSSFGKRYRTFVDQLADAGYHTGYVGKGWGPGNWKAGGRTCNPAGPSYGGHDKPYAEGFARFLKERPKDAPFVFWFGSADPHRGYQKGSGLASGKTLAQAEVPPFLPDTPEIRSDLLDYAFEVDRFDRDCGAMLELLKQTGEYDNTLIIVTSDNGMPFPYAKANCTEFGIHMPLAIAWGKDVPAGRTSDRLVSQIDITATIYEATGVRPPEGVPLAGRSFLAHLEGKDDSPGPDALYAGRERHSSSRFRTLGYPQRCLRTATHLYIRNFRPERWPAGAGQKFTRAPGSRLSGKHDGYHDIDASPSLGFLIHHRHDPATQRFFHLAVDHRPGEELYDLTRDPGCLDNLADDPASAAIQSRLAARLDRYLKETGDPRVTGTGDVFETYPRYSPVRSFPEPAWAKKHPETVPPTPWLDDKG</sequence>
<dbReference type="Pfam" id="PF00884">
    <property type="entry name" value="Sulfatase"/>
    <property type="match status" value="1"/>
</dbReference>
<dbReference type="SUPFAM" id="SSF53649">
    <property type="entry name" value="Alkaline phosphatase-like"/>
    <property type="match status" value="1"/>
</dbReference>
<dbReference type="CDD" id="cd16027">
    <property type="entry name" value="SGSH"/>
    <property type="match status" value="1"/>
</dbReference>
<reference evidence="3 4" key="1">
    <citation type="submission" date="2024-02" db="EMBL/GenBank/DDBJ databases">
        <title>Haloferula sargassicola NBRC 104335.</title>
        <authorList>
            <person name="Ichikawa N."/>
            <person name="Katano-Makiyama Y."/>
            <person name="Hidaka K."/>
        </authorList>
    </citation>
    <scope>NUCLEOTIDE SEQUENCE [LARGE SCALE GENOMIC DNA]</scope>
    <source>
        <strain evidence="3 4">NBRC 104335</strain>
    </source>
</reference>
<dbReference type="Proteomes" id="UP001476282">
    <property type="component" value="Unassembled WGS sequence"/>
</dbReference>
<organism evidence="3 4">
    <name type="scientific">Haloferula sargassicola</name>
    <dbReference type="NCBI Taxonomy" id="490096"/>
    <lineage>
        <taxon>Bacteria</taxon>
        <taxon>Pseudomonadati</taxon>
        <taxon>Verrucomicrobiota</taxon>
        <taxon>Verrucomicrobiia</taxon>
        <taxon>Verrucomicrobiales</taxon>
        <taxon>Verrucomicrobiaceae</taxon>
        <taxon>Haloferula</taxon>
    </lineage>
</organism>
<feature type="domain" description="Sulfatase N-terminal" evidence="2">
    <location>
        <begin position="31"/>
        <end position="308"/>
    </location>
</feature>
<dbReference type="EMBL" id="BAABRI010000012">
    <property type="protein sequence ID" value="GAA5483200.1"/>
    <property type="molecule type" value="Genomic_DNA"/>
</dbReference>
<name>A0ABP9UNP9_9BACT</name>
<evidence type="ECO:0000313" key="3">
    <source>
        <dbReference type="EMBL" id="GAA5483200.1"/>
    </source>
</evidence>
<comment type="caution">
    <text evidence="3">The sequence shown here is derived from an EMBL/GenBank/DDBJ whole genome shotgun (WGS) entry which is preliminary data.</text>
</comment>
<evidence type="ECO:0000256" key="1">
    <source>
        <dbReference type="SAM" id="MobiDB-lite"/>
    </source>
</evidence>
<dbReference type="InterPro" id="IPR052701">
    <property type="entry name" value="GAG_Ulvan_Degrading_Sulfatases"/>
</dbReference>
<keyword evidence="4" id="KW-1185">Reference proteome</keyword>
<evidence type="ECO:0000313" key="4">
    <source>
        <dbReference type="Proteomes" id="UP001476282"/>
    </source>
</evidence>
<dbReference type="RefSeq" id="WP_353567320.1">
    <property type="nucleotide sequence ID" value="NZ_BAABRI010000012.1"/>
</dbReference>
<dbReference type="InterPro" id="IPR000917">
    <property type="entry name" value="Sulfatase_N"/>
</dbReference>